<keyword evidence="8 11" id="KW-0238">DNA-binding</keyword>
<dbReference type="PANTHER" id="PTHR43788">
    <property type="entry name" value="DNA2/NAM7 HELICASE FAMILY MEMBER"/>
    <property type="match status" value="1"/>
</dbReference>
<dbReference type="CDD" id="cd17933">
    <property type="entry name" value="DEXSc_RecD-like"/>
    <property type="match status" value="1"/>
</dbReference>
<keyword evidence="10 11" id="KW-0413">Isomerase</keyword>
<dbReference type="GO" id="GO:0043139">
    <property type="term" value="F:5'-3' DNA helicase activity"/>
    <property type="evidence" value="ECO:0007669"/>
    <property type="project" value="UniProtKB-UniRule"/>
</dbReference>
<keyword evidence="4 11" id="KW-0378">Hydrolase</keyword>
<dbReference type="GO" id="GO:0000724">
    <property type="term" value="P:double-strand break repair via homologous recombination"/>
    <property type="evidence" value="ECO:0007669"/>
    <property type="project" value="UniProtKB-UniRule"/>
</dbReference>
<dbReference type="SMART" id="SM00382">
    <property type="entry name" value="AAA"/>
    <property type="match status" value="1"/>
</dbReference>
<organism evidence="13 14">
    <name type="scientific">Candidatus Accumulibacter proximus</name>
    <dbReference type="NCBI Taxonomy" id="2954385"/>
    <lineage>
        <taxon>Bacteria</taxon>
        <taxon>Pseudomonadati</taxon>
        <taxon>Pseudomonadota</taxon>
        <taxon>Betaproteobacteria</taxon>
        <taxon>Candidatus Accumulibacter</taxon>
    </lineage>
</organism>
<comment type="miscellaneous">
    <text evidence="11">In the RecBCD complex, RecB has a slow 3'-5' helicase, an exonuclease activity and loads RecA onto ssDNA, RecD has a fast 5'-3' helicase activity, while RecC stimulates the ATPase and processivity of the RecB helicase and contributes to recognition of the Chi site.</text>
</comment>
<evidence type="ECO:0000313" key="13">
    <source>
        <dbReference type="EMBL" id="MBK7677774.1"/>
    </source>
</evidence>
<dbReference type="InterPro" id="IPR041851">
    <property type="entry name" value="RecD_N_sf"/>
</dbReference>
<comment type="catalytic activity">
    <reaction evidence="11">
        <text>ATP + H2O = ADP + phosphate + H(+)</text>
        <dbReference type="Rhea" id="RHEA:13065"/>
        <dbReference type="ChEBI" id="CHEBI:15377"/>
        <dbReference type="ChEBI" id="CHEBI:15378"/>
        <dbReference type="ChEBI" id="CHEBI:30616"/>
        <dbReference type="ChEBI" id="CHEBI:43474"/>
        <dbReference type="ChEBI" id="CHEBI:456216"/>
        <dbReference type="EC" id="5.6.2.3"/>
    </reaction>
</comment>
<evidence type="ECO:0000256" key="1">
    <source>
        <dbReference type="ARBA" id="ARBA00022722"/>
    </source>
</evidence>
<gene>
    <name evidence="11 13" type="primary">recD</name>
    <name evidence="13" type="ORF">IPJ27_25230</name>
</gene>
<evidence type="ECO:0000256" key="5">
    <source>
        <dbReference type="ARBA" id="ARBA00022806"/>
    </source>
</evidence>
<keyword evidence="1 11" id="KW-0540">Nuclease</keyword>
<dbReference type="InterPro" id="IPR003593">
    <property type="entry name" value="AAA+_ATPase"/>
</dbReference>
<dbReference type="CDD" id="cd18809">
    <property type="entry name" value="SF1_C_RecD"/>
    <property type="match status" value="1"/>
</dbReference>
<proteinExistence type="inferred from homology"/>
<evidence type="ECO:0000256" key="4">
    <source>
        <dbReference type="ARBA" id="ARBA00022801"/>
    </source>
</evidence>
<dbReference type="InterPro" id="IPR027785">
    <property type="entry name" value="UvrD-like_helicase_C"/>
</dbReference>
<dbReference type="InterPro" id="IPR027417">
    <property type="entry name" value="P-loop_NTPase"/>
</dbReference>
<keyword evidence="3 11" id="KW-0227">DNA damage</keyword>
<comment type="subunit">
    <text evidence="11">Heterotrimer of RecB, RecC and RecD. All subunits contribute to DNA-binding.</text>
</comment>
<dbReference type="SUPFAM" id="SSF52540">
    <property type="entry name" value="P-loop containing nucleoside triphosphate hydrolases"/>
    <property type="match status" value="2"/>
</dbReference>
<dbReference type="Pfam" id="PF13245">
    <property type="entry name" value="AAA_19"/>
    <property type="match status" value="1"/>
</dbReference>
<evidence type="ECO:0000259" key="12">
    <source>
        <dbReference type="SMART" id="SM00382"/>
    </source>
</evidence>
<dbReference type="GO" id="GO:0005524">
    <property type="term" value="F:ATP binding"/>
    <property type="evidence" value="ECO:0007669"/>
    <property type="project" value="UniProtKB-UniRule"/>
</dbReference>
<evidence type="ECO:0000256" key="7">
    <source>
        <dbReference type="ARBA" id="ARBA00022840"/>
    </source>
</evidence>
<dbReference type="InterPro" id="IPR050534">
    <property type="entry name" value="Coronavir_polyprotein_1ab"/>
</dbReference>
<comment type="caution">
    <text evidence="13">The sequence shown here is derived from an EMBL/GenBank/DDBJ whole genome shotgun (WGS) entry which is preliminary data.</text>
</comment>
<dbReference type="AlphaFoldDB" id="A0A935Q2J4"/>
<evidence type="ECO:0000256" key="3">
    <source>
        <dbReference type="ARBA" id="ARBA00022763"/>
    </source>
</evidence>
<keyword evidence="2 11" id="KW-0547">Nucleotide-binding</keyword>
<evidence type="ECO:0000256" key="8">
    <source>
        <dbReference type="ARBA" id="ARBA00023125"/>
    </source>
</evidence>
<accession>A0A935Q2J4</accession>
<evidence type="ECO:0000256" key="2">
    <source>
        <dbReference type="ARBA" id="ARBA00022741"/>
    </source>
</evidence>
<dbReference type="Pfam" id="PF13538">
    <property type="entry name" value="UvrD_C_2"/>
    <property type="match status" value="1"/>
</dbReference>
<keyword evidence="7 11" id="KW-0067">ATP-binding</keyword>
<keyword evidence="5 11" id="KW-0347">Helicase</keyword>
<dbReference type="Proteomes" id="UP000697998">
    <property type="component" value="Unassembled WGS sequence"/>
</dbReference>
<evidence type="ECO:0000256" key="11">
    <source>
        <dbReference type="HAMAP-Rule" id="MF_01487"/>
    </source>
</evidence>
<dbReference type="NCBIfam" id="TIGR01447">
    <property type="entry name" value="recD"/>
    <property type="match status" value="1"/>
</dbReference>
<dbReference type="GO" id="GO:0017116">
    <property type="term" value="F:single-stranded DNA helicase activity"/>
    <property type="evidence" value="ECO:0007669"/>
    <property type="project" value="TreeGrafter"/>
</dbReference>
<keyword evidence="6 11" id="KW-0269">Exonuclease</keyword>
<reference evidence="13 14" key="1">
    <citation type="submission" date="2020-10" db="EMBL/GenBank/DDBJ databases">
        <title>Connecting structure to function with the recovery of over 1000 high-quality activated sludge metagenome-assembled genomes encoding full-length rRNA genes using long-read sequencing.</title>
        <authorList>
            <person name="Singleton C.M."/>
            <person name="Petriglieri F."/>
            <person name="Kristensen J.M."/>
            <person name="Kirkegaard R.H."/>
            <person name="Michaelsen T.Y."/>
            <person name="Andersen M.H."/>
            <person name="Karst S.M."/>
            <person name="Dueholm M.S."/>
            <person name="Nielsen P.H."/>
            <person name="Albertsen M."/>
        </authorList>
    </citation>
    <scope>NUCLEOTIDE SEQUENCE [LARGE SCALE GENOMIC DNA]</scope>
    <source>
        <strain evidence="13">EsbW_18-Q3-R4-48_BATAC.285</strain>
    </source>
</reference>
<dbReference type="GO" id="GO:0008854">
    <property type="term" value="F:exodeoxyribonuclease V activity"/>
    <property type="evidence" value="ECO:0007669"/>
    <property type="project" value="InterPro"/>
</dbReference>
<keyword evidence="9 11" id="KW-0234">DNA repair</keyword>
<dbReference type="PANTHER" id="PTHR43788:SF6">
    <property type="entry name" value="DNA HELICASE B"/>
    <property type="match status" value="1"/>
</dbReference>
<evidence type="ECO:0000313" key="14">
    <source>
        <dbReference type="Proteomes" id="UP000697998"/>
    </source>
</evidence>
<dbReference type="InterPro" id="IPR006344">
    <property type="entry name" value="RecD"/>
</dbReference>
<feature type="binding site" evidence="11">
    <location>
        <begin position="180"/>
        <end position="187"/>
    </location>
    <ligand>
        <name>ATP</name>
        <dbReference type="ChEBI" id="CHEBI:30616"/>
    </ligand>
</feature>
<dbReference type="GO" id="GO:0003677">
    <property type="term" value="F:DNA binding"/>
    <property type="evidence" value="ECO:0007669"/>
    <property type="project" value="UniProtKB-UniRule"/>
</dbReference>
<comment type="function">
    <text evidence="11">A helicase/nuclease that prepares dsDNA breaks (DSB) for recombinational DNA repair. Binds to DSBs and unwinds DNA via a highly rapid and processive ATP-dependent bidirectional helicase activity. Unwinds dsDNA until it encounters a Chi (crossover hotspot instigator) sequence from the 3' direction. Cuts ssDNA a few nucleotides 3' to the Chi site. The properties and activities of the enzyme are changed at Chi. The Chi-altered holoenzyme produces a long 3'-ssDNA overhang and facilitates RecA-binding to the ssDNA for homologous DNA recombination and repair. Holoenzyme degrades any linearized DNA that is unable to undergo homologous recombination. In the holoenzyme this subunit has ssDNA-dependent ATPase and 5'-3' helicase activity. When added to pre-assembled RecBC greatly stimulates nuclease activity and augments holoenzyme processivity. Negatively regulates the RecA-loading ability of RecBCD.</text>
</comment>
<name>A0A935Q2J4_9PROT</name>
<evidence type="ECO:0000256" key="10">
    <source>
        <dbReference type="ARBA" id="ARBA00023235"/>
    </source>
</evidence>
<dbReference type="HAMAP" id="MF_01487">
    <property type="entry name" value="RecD"/>
    <property type="match status" value="1"/>
</dbReference>
<protein>
    <recommendedName>
        <fullName evidence="11">RecBCD enzyme subunit RecD</fullName>
        <ecNumber evidence="11">5.6.2.3</ecNumber>
    </recommendedName>
    <alternativeName>
        <fullName evidence="11">DNA 5'-3' helicase subunit RecD</fullName>
    </alternativeName>
    <alternativeName>
        <fullName evidence="11">Exonuclease V subunit RecD</fullName>
        <shortName evidence="11">ExoV subunit RecD</shortName>
    </alternativeName>
    <alternativeName>
        <fullName evidence="11">Helicase/nuclease RecBCD subunit RecD</fullName>
    </alternativeName>
</protein>
<comment type="similarity">
    <text evidence="11">Belongs to the RecD family.</text>
</comment>
<evidence type="ECO:0000256" key="9">
    <source>
        <dbReference type="ARBA" id="ARBA00023204"/>
    </source>
</evidence>
<dbReference type="Gene3D" id="1.10.10.1020">
    <property type="entry name" value="RecBCD complex, subunit RecD, N-terminal domain"/>
    <property type="match status" value="1"/>
</dbReference>
<dbReference type="GO" id="GO:0009338">
    <property type="term" value="C:exodeoxyribonuclease V complex"/>
    <property type="evidence" value="ECO:0007669"/>
    <property type="project" value="InterPro"/>
</dbReference>
<evidence type="ECO:0000256" key="6">
    <source>
        <dbReference type="ARBA" id="ARBA00022839"/>
    </source>
</evidence>
<dbReference type="EC" id="5.6.2.3" evidence="11"/>
<sequence>MSSGTPLSSEQPACNDLAEGFASHLLQWAEQAGAPPEAPAVLAAAGRQVSLSTQAGHVCAQLADLVEFFPDHSASQLSQCLLASRMVTAAGETPTLPSIRPLILDRDGRLYLHRYFAYERRLAASLRQRAARRGSPPADELRHRLDRLFADNRQRLGDRPDWQKLAAALAWRGRLTIISGGPGTGKTTTVVALLACLLAENPKLRVALAAPTGKAAARMLDALRRRAGDLPLELQALLPREAHTLHRLLGVTPEPGRFRHHAGNPLPIDALFVDEASMLDLALACRLCEAVPPDARLVLLGDKDQLSAVEAGAVFSEISADPTLTAACITELAALTSTPAARIRPPPAITPTPLADCVVWFSESHRFASTSGIGRLAADINAGRGAEACDWLAGTTDLSVGWLPDGSADLEAATRQAIRDGYQPYREALTYAHPDPTTRRRQVFAAFDRFRVLCAQRETARGVHAINALVSQHVQQWVGDTHATFTGSPWYLGRPVMVLRNDYVLKLFNGDIGICLPNDAGELMVWFPGQEAGFRPVAPIRLPEHDTAFAMTVHKAQGSEFESVLLLLPEQTNRVVTRELLYTGVTRASKRVCLVAGREILVSACANRTRRHSGLIARLGETGP</sequence>
<dbReference type="Gene3D" id="3.40.50.300">
    <property type="entry name" value="P-loop containing nucleotide triphosphate hydrolases"/>
    <property type="match status" value="3"/>
</dbReference>
<dbReference type="EMBL" id="JADJMH010000040">
    <property type="protein sequence ID" value="MBK7677774.1"/>
    <property type="molecule type" value="Genomic_DNA"/>
</dbReference>
<feature type="domain" description="AAA+ ATPase" evidence="12">
    <location>
        <begin position="172"/>
        <end position="325"/>
    </location>
</feature>